<name>A0ABW4AIE7_9ACTN</name>
<sequence length="58" mass="6044">MSRRSVPATCDDTAVIASCARSNASTTRCVRPPEVGSVPTIRTVSTSNSTSPTRTAMT</sequence>
<feature type="region of interest" description="Disordered" evidence="1">
    <location>
        <begin position="31"/>
        <end position="58"/>
    </location>
</feature>
<evidence type="ECO:0000313" key="2">
    <source>
        <dbReference type="EMBL" id="MFD1370582.1"/>
    </source>
</evidence>
<reference evidence="3" key="1">
    <citation type="journal article" date="2019" name="Int. J. Syst. Evol. Microbiol.">
        <title>The Global Catalogue of Microorganisms (GCM) 10K type strain sequencing project: providing services to taxonomists for standard genome sequencing and annotation.</title>
        <authorList>
            <consortium name="The Broad Institute Genomics Platform"/>
            <consortium name="The Broad Institute Genome Sequencing Center for Infectious Disease"/>
            <person name="Wu L."/>
            <person name="Ma J."/>
        </authorList>
    </citation>
    <scope>NUCLEOTIDE SEQUENCE [LARGE SCALE GENOMIC DNA]</scope>
    <source>
        <strain evidence="3">CCM 7526</strain>
    </source>
</reference>
<gene>
    <name evidence="2" type="ORF">ACFQ5G_35045</name>
</gene>
<proteinExistence type="predicted"/>
<comment type="caution">
    <text evidence="2">The sequence shown here is derived from an EMBL/GenBank/DDBJ whole genome shotgun (WGS) entry which is preliminary data.</text>
</comment>
<dbReference type="Proteomes" id="UP001597183">
    <property type="component" value="Unassembled WGS sequence"/>
</dbReference>
<evidence type="ECO:0000313" key="3">
    <source>
        <dbReference type="Proteomes" id="UP001597183"/>
    </source>
</evidence>
<protein>
    <submittedName>
        <fullName evidence="2">Uncharacterized protein</fullName>
    </submittedName>
</protein>
<feature type="compositionally biased region" description="Polar residues" evidence="1">
    <location>
        <begin position="40"/>
        <end position="58"/>
    </location>
</feature>
<dbReference type="EMBL" id="JBHTMK010000044">
    <property type="protein sequence ID" value="MFD1370582.1"/>
    <property type="molecule type" value="Genomic_DNA"/>
</dbReference>
<keyword evidence="3" id="KW-1185">Reference proteome</keyword>
<accession>A0ABW4AIE7</accession>
<evidence type="ECO:0000256" key="1">
    <source>
        <dbReference type="SAM" id="MobiDB-lite"/>
    </source>
</evidence>
<dbReference type="RefSeq" id="WP_317793650.1">
    <property type="nucleotide sequence ID" value="NZ_AP028461.1"/>
</dbReference>
<organism evidence="2 3">
    <name type="scientific">Actinoplanes sichuanensis</name>
    <dbReference type="NCBI Taxonomy" id="512349"/>
    <lineage>
        <taxon>Bacteria</taxon>
        <taxon>Bacillati</taxon>
        <taxon>Actinomycetota</taxon>
        <taxon>Actinomycetes</taxon>
        <taxon>Micromonosporales</taxon>
        <taxon>Micromonosporaceae</taxon>
        <taxon>Actinoplanes</taxon>
    </lineage>
</organism>